<organism evidence="7 8">
    <name type="scientific">Mumia flava</name>
    <dbReference type="NCBI Taxonomy" id="1348852"/>
    <lineage>
        <taxon>Bacteria</taxon>
        <taxon>Bacillati</taxon>
        <taxon>Actinomycetota</taxon>
        <taxon>Actinomycetes</taxon>
        <taxon>Propionibacteriales</taxon>
        <taxon>Nocardioidaceae</taxon>
        <taxon>Mumia</taxon>
    </lineage>
</organism>
<evidence type="ECO:0000256" key="1">
    <source>
        <dbReference type="ARBA" id="ARBA00010333"/>
    </source>
</evidence>
<name>A0A0B2BLH2_9ACTN</name>
<dbReference type="Proteomes" id="UP000230842">
    <property type="component" value="Unassembled WGS sequence"/>
</dbReference>
<dbReference type="SUPFAM" id="SSF53850">
    <property type="entry name" value="Periplasmic binding protein-like II"/>
    <property type="match status" value="1"/>
</dbReference>
<evidence type="ECO:0000256" key="2">
    <source>
        <dbReference type="ARBA" id="ARBA00022448"/>
    </source>
</evidence>
<accession>A0A0B2BLH2</accession>
<dbReference type="OrthoDB" id="9807888at2"/>
<keyword evidence="2" id="KW-0813">Transport</keyword>
<dbReference type="GO" id="GO:0030288">
    <property type="term" value="C:outer membrane-bounded periplasmic space"/>
    <property type="evidence" value="ECO:0007669"/>
    <property type="project" value="TreeGrafter"/>
</dbReference>
<dbReference type="CDD" id="cd13690">
    <property type="entry name" value="PBP2_GluB"/>
    <property type="match status" value="1"/>
</dbReference>
<dbReference type="InterPro" id="IPR001638">
    <property type="entry name" value="Solute-binding_3/MltF_N"/>
</dbReference>
<comment type="caution">
    <text evidence="7">The sequence shown here is derived from an EMBL/GenBank/DDBJ whole genome shotgun (WGS) entry which is preliminary data.</text>
</comment>
<feature type="region of interest" description="Disordered" evidence="4">
    <location>
        <begin position="276"/>
        <end position="300"/>
    </location>
</feature>
<evidence type="ECO:0000256" key="3">
    <source>
        <dbReference type="ARBA" id="ARBA00022729"/>
    </source>
</evidence>
<feature type="signal peptide" evidence="5">
    <location>
        <begin position="1"/>
        <end position="20"/>
    </location>
</feature>
<proteinExistence type="inferred from homology"/>
<dbReference type="Pfam" id="PF00497">
    <property type="entry name" value="SBP_bac_3"/>
    <property type="match status" value="1"/>
</dbReference>
<dbReference type="SMART" id="SM00062">
    <property type="entry name" value="PBPb"/>
    <property type="match status" value="1"/>
</dbReference>
<dbReference type="GO" id="GO:0006865">
    <property type="term" value="P:amino acid transport"/>
    <property type="evidence" value="ECO:0007669"/>
    <property type="project" value="TreeGrafter"/>
</dbReference>
<feature type="compositionally biased region" description="Acidic residues" evidence="4">
    <location>
        <begin position="291"/>
        <end position="300"/>
    </location>
</feature>
<dbReference type="PANTHER" id="PTHR30085:SF6">
    <property type="entry name" value="ABC TRANSPORTER GLUTAMINE-BINDING PROTEIN GLNH"/>
    <property type="match status" value="1"/>
</dbReference>
<dbReference type="EMBL" id="PGEZ01000001">
    <property type="protein sequence ID" value="PJJ56194.1"/>
    <property type="molecule type" value="Genomic_DNA"/>
</dbReference>
<dbReference type="InterPro" id="IPR051455">
    <property type="entry name" value="Bact_solute-bind_prot3"/>
</dbReference>
<gene>
    <name evidence="7" type="ORF">CLV56_0398</name>
</gene>
<comment type="similarity">
    <text evidence="1">Belongs to the bacterial solute-binding protein 3 family.</text>
</comment>
<dbReference type="GO" id="GO:0005576">
    <property type="term" value="C:extracellular region"/>
    <property type="evidence" value="ECO:0007669"/>
    <property type="project" value="TreeGrafter"/>
</dbReference>
<dbReference type="PROSITE" id="PS51257">
    <property type="entry name" value="PROKAR_LIPOPROTEIN"/>
    <property type="match status" value="1"/>
</dbReference>
<evidence type="ECO:0000259" key="6">
    <source>
        <dbReference type="SMART" id="SM00062"/>
    </source>
</evidence>
<keyword evidence="3 5" id="KW-0732">Signal</keyword>
<evidence type="ECO:0000256" key="4">
    <source>
        <dbReference type="SAM" id="MobiDB-lite"/>
    </source>
</evidence>
<evidence type="ECO:0000256" key="5">
    <source>
        <dbReference type="SAM" id="SignalP"/>
    </source>
</evidence>
<evidence type="ECO:0000313" key="8">
    <source>
        <dbReference type="Proteomes" id="UP000230842"/>
    </source>
</evidence>
<dbReference type="PANTHER" id="PTHR30085">
    <property type="entry name" value="AMINO ACID ABC TRANSPORTER PERMEASE"/>
    <property type="match status" value="1"/>
</dbReference>
<reference evidence="7 8" key="1">
    <citation type="submission" date="2017-11" db="EMBL/GenBank/DDBJ databases">
        <title>Genomic Encyclopedia of Archaeal and Bacterial Type Strains, Phase II (KMG-II): From Individual Species to Whole Genera.</title>
        <authorList>
            <person name="Goeker M."/>
        </authorList>
    </citation>
    <scope>NUCLEOTIDE SEQUENCE [LARGE SCALE GENOMIC DNA]</scope>
    <source>
        <strain evidence="7 8">DSM 27763</strain>
    </source>
</reference>
<protein>
    <submittedName>
        <fullName evidence="7">Glutamate transport system substrate-binding protein</fullName>
    </submittedName>
</protein>
<dbReference type="RefSeq" id="WP_039343789.1">
    <property type="nucleotide sequence ID" value="NZ_PGEZ01000001.1"/>
</dbReference>
<feature type="domain" description="Solute-binding protein family 3/N-terminal" evidence="6">
    <location>
        <begin position="62"/>
        <end position="285"/>
    </location>
</feature>
<sequence length="300" mass="31458">MKLDKFKLAAVAAAATLALAGCGDAGEDDGGDGDGDGFSAEVVDSPEFDDGTRMAELAEQGTVKIGVKFDQPGIGFMPAGADEPVGFDPNMGKVIAGQLGIEPGQIEWTETISDNREPFLQEGTVDFVIASYSITDERRQLVGQAGPYYVTGQQLLVQESNEDIGGPEDLEGKSVCSVTGSTSIATVEEEYGAEPAGFNTYSECVDQLKNGSVDAVTTDGAILAGYAADDPGTMKVVGDPFSEERYGIGYSQDAPELCEFINETLEGAFDDGTWEDAFDDSLGDSGMDVPDTPELDECPS</sequence>
<keyword evidence="8" id="KW-1185">Reference proteome</keyword>
<dbReference type="AlphaFoldDB" id="A0A0B2BLH2"/>
<feature type="chain" id="PRO_5038835530" evidence="5">
    <location>
        <begin position="21"/>
        <end position="300"/>
    </location>
</feature>
<evidence type="ECO:0000313" key="7">
    <source>
        <dbReference type="EMBL" id="PJJ56194.1"/>
    </source>
</evidence>
<dbReference type="Gene3D" id="3.40.190.10">
    <property type="entry name" value="Periplasmic binding protein-like II"/>
    <property type="match status" value="2"/>
</dbReference>